<accession>A0ABV4G567</accession>
<protein>
    <submittedName>
        <fullName evidence="1">Uncharacterized protein</fullName>
    </submittedName>
</protein>
<keyword evidence="2" id="KW-1185">Reference proteome</keyword>
<evidence type="ECO:0000313" key="2">
    <source>
        <dbReference type="Proteomes" id="UP001565369"/>
    </source>
</evidence>
<comment type="caution">
    <text evidence="1">The sequence shown here is derived from an EMBL/GenBank/DDBJ whole genome shotgun (WGS) entry which is preliminary data.</text>
</comment>
<dbReference type="EMBL" id="JBGBZJ010000003">
    <property type="protein sequence ID" value="MEY9458164.1"/>
    <property type="molecule type" value="Genomic_DNA"/>
</dbReference>
<organism evidence="1 2">
    <name type="scientific">Bradyrhizobium ottawaense</name>
    <dbReference type="NCBI Taxonomy" id="931866"/>
    <lineage>
        <taxon>Bacteria</taxon>
        <taxon>Pseudomonadati</taxon>
        <taxon>Pseudomonadota</taxon>
        <taxon>Alphaproteobacteria</taxon>
        <taxon>Hyphomicrobiales</taxon>
        <taxon>Nitrobacteraceae</taxon>
        <taxon>Bradyrhizobium</taxon>
    </lineage>
</organism>
<name>A0ABV4G567_9BRAD</name>
<evidence type="ECO:0000313" key="1">
    <source>
        <dbReference type="EMBL" id="MEY9458164.1"/>
    </source>
</evidence>
<gene>
    <name evidence="1" type="ORF">ABIG07_007112</name>
</gene>
<dbReference type="Proteomes" id="UP001565369">
    <property type="component" value="Unassembled WGS sequence"/>
</dbReference>
<reference evidence="1 2" key="1">
    <citation type="submission" date="2024-07" db="EMBL/GenBank/DDBJ databases">
        <title>Genomic Encyclopedia of Type Strains, Phase V (KMG-V): Genome sequencing to study the core and pangenomes of soil and plant-associated prokaryotes.</title>
        <authorList>
            <person name="Whitman W."/>
        </authorList>
    </citation>
    <scope>NUCLEOTIDE SEQUENCE [LARGE SCALE GENOMIC DNA]</scope>
    <source>
        <strain evidence="1 2">USDA 152</strain>
    </source>
</reference>
<sequence length="36" mass="3971">MAWLLAGVAAWLAINIALVYLRTRRSGNAEESEPKV</sequence>
<proteinExistence type="predicted"/>